<keyword evidence="2" id="KW-0680">Restriction system</keyword>
<accession>A0ABY4T8K9</accession>
<keyword evidence="5" id="KW-0255">Endonuclease</keyword>
<dbReference type="InterPro" id="IPR044946">
    <property type="entry name" value="Restrct_endonuc_typeI_TRD_sf"/>
</dbReference>
<dbReference type="SUPFAM" id="SSF116734">
    <property type="entry name" value="DNA methylase specificity domain"/>
    <property type="match status" value="2"/>
</dbReference>
<dbReference type="RefSeq" id="WP_010471617.1">
    <property type="nucleotide sequence ID" value="NZ_CP095474.1"/>
</dbReference>
<reference evidence="5" key="1">
    <citation type="submission" date="2022-04" db="EMBL/GenBank/DDBJ databases">
        <title>Systematic whole-genome sequencing reveals an unexpected diversity among actinomycetoma pathogens and provides insights into their antibacterial susceptibilities.</title>
        <authorList>
            <person name="Watson A.K."/>
            <person name="Kepplinger B."/>
            <person name="Bakhiet S.M."/>
            <person name="Mhmoud N.A."/>
            <person name="Chapman J."/>
            <person name="Allenby N."/>
            <person name="Mickiewicz K."/>
            <person name="Goodfellow M."/>
            <person name="Fahal A.H."/>
            <person name="Errington J."/>
        </authorList>
    </citation>
    <scope>NUCLEOTIDE SEQUENCE</scope>
    <source>
        <strain evidence="5">SD 504</strain>
    </source>
</reference>
<sequence length="422" mass="46401">MTGFVPLKRVARIRYGLGQPPPLSEEGIPIIRATNVFRGKISANNLLHARLEDLPLGRAPLLHEGEILVVRSGAYTGDSARITSEWVGSAPGYDLRVTPQAVDSRFVAYALLTRSTLDQIKLASTRAAQPHLNAEELGEVELWLPPLEEQRRIADFLDAETIRIDAMRSCSQRQAELLGLRFKELMRQETTVGQGPATETGIPWMPRMHHEWKLHKVSQEFRTSSGTTPTSSDSSYFDGPYPWVNSADVRDDLISRAEKSVTQKALLDFPALKVHPAGALVVALYGQGATKGRVGILEVDSCLNQACCALVPTGRISTEFAYYWFRAHKDGIVTQAVGAGQPNLSQELVRQLRIPAPSAEMQLQIASRLRESEKSARVQVSQLERRDALLTERRQALITAAVTGQFDVSTASGRNVTDGVSA</sequence>
<organism evidence="5 6">
    <name type="scientific">Streptomyces sudanensis</name>
    <dbReference type="NCBI Taxonomy" id="436397"/>
    <lineage>
        <taxon>Bacteria</taxon>
        <taxon>Bacillati</taxon>
        <taxon>Actinomycetota</taxon>
        <taxon>Actinomycetes</taxon>
        <taxon>Kitasatosporales</taxon>
        <taxon>Streptomycetaceae</taxon>
        <taxon>Streptomyces</taxon>
    </lineage>
</organism>
<keyword evidence="5" id="KW-0378">Hydrolase</keyword>
<feature type="domain" description="Type I restriction modification DNA specificity" evidence="4">
    <location>
        <begin position="211"/>
        <end position="371"/>
    </location>
</feature>
<dbReference type="Gene3D" id="3.90.220.20">
    <property type="entry name" value="DNA methylase specificity domains"/>
    <property type="match status" value="2"/>
</dbReference>
<gene>
    <name evidence="5" type="ORF">MW084_02785</name>
</gene>
<evidence type="ECO:0000256" key="2">
    <source>
        <dbReference type="ARBA" id="ARBA00022747"/>
    </source>
</evidence>
<keyword evidence="3" id="KW-0238">DNA-binding</keyword>
<dbReference type="Pfam" id="PF01420">
    <property type="entry name" value="Methylase_S"/>
    <property type="match status" value="2"/>
</dbReference>
<dbReference type="Proteomes" id="UP001056383">
    <property type="component" value="Chromosome"/>
</dbReference>
<evidence type="ECO:0000259" key="4">
    <source>
        <dbReference type="Pfam" id="PF01420"/>
    </source>
</evidence>
<dbReference type="GO" id="GO:0004519">
    <property type="term" value="F:endonuclease activity"/>
    <property type="evidence" value="ECO:0007669"/>
    <property type="project" value="UniProtKB-KW"/>
</dbReference>
<comment type="similarity">
    <text evidence="1">Belongs to the type-I restriction system S methylase family.</text>
</comment>
<dbReference type="InterPro" id="IPR052021">
    <property type="entry name" value="Type-I_RS_S_subunit"/>
</dbReference>
<protein>
    <submittedName>
        <fullName evidence="5">Restriction endonuclease subunit S</fullName>
        <ecNumber evidence="5">3.1.21.-</ecNumber>
    </submittedName>
</protein>
<evidence type="ECO:0000313" key="5">
    <source>
        <dbReference type="EMBL" id="URN15037.1"/>
    </source>
</evidence>
<dbReference type="PANTHER" id="PTHR30408:SF12">
    <property type="entry name" value="TYPE I RESTRICTION ENZYME MJAVIII SPECIFICITY SUBUNIT"/>
    <property type="match status" value="1"/>
</dbReference>
<dbReference type="GO" id="GO:0016787">
    <property type="term" value="F:hydrolase activity"/>
    <property type="evidence" value="ECO:0007669"/>
    <property type="project" value="UniProtKB-KW"/>
</dbReference>
<keyword evidence="5" id="KW-0540">Nuclease</keyword>
<dbReference type="Gene3D" id="1.10.287.1120">
    <property type="entry name" value="Bipartite methylase S protein"/>
    <property type="match status" value="1"/>
</dbReference>
<feature type="domain" description="Type I restriction modification DNA specificity" evidence="4">
    <location>
        <begin position="60"/>
        <end position="159"/>
    </location>
</feature>
<keyword evidence="6" id="KW-1185">Reference proteome</keyword>
<evidence type="ECO:0000313" key="6">
    <source>
        <dbReference type="Proteomes" id="UP001056383"/>
    </source>
</evidence>
<dbReference type="PANTHER" id="PTHR30408">
    <property type="entry name" value="TYPE-1 RESTRICTION ENZYME ECOKI SPECIFICITY PROTEIN"/>
    <property type="match status" value="1"/>
</dbReference>
<evidence type="ECO:0000256" key="1">
    <source>
        <dbReference type="ARBA" id="ARBA00010923"/>
    </source>
</evidence>
<evidence type="ECO:0000256" key="3">
    <source>
        <dbReference type="ARBA" id="ARBA00023125"/>
    </source>
</evidence>
<dbReference type="EMBL" id="CP095474">
    <property type="protein sequence ID" value="URN15037.1"/>
    <property type="molecule type" value="Genomic_DNA"/>
</dbReference>
<dbReference type="EC" id="3.1.21.-" evidence="5"/>
<proteinExistence type="inferred from homology"/>
<name>A0ABY4T8K9_9ACTN</name>
<dbReference type="InterPro" id="IPR000055">
    <property type="entry name" value="Restrct_endonuc_typeI_TRD"/>
</dbReference>